<proteinExistence type="predicted"/>
<accession>A0A1H6BXX6</accession>
<evidence type="ECO:0000313" key="2">
    <source>
        <dbReference type="Proteomes" id="UP000236745"/>
    </source>
</evidence>
<reference evidence="1 2" key="1">
    <citation type="submission" date="2016-10" db="EMBL/GenBank/DDBJ databases">
        <authorList>
            <person name="de Groot N.N."/>
        </authorList>
    </citation>
    <scope>NUCLEOTIDE SEQUENCE [LARGE SCALE GENOMIC DNA]</scope>
    <source>
        <strain evidence="1 2">DSM 22012</strain>
    </source>
</reference>
<organism evidence="1 2">
    <name type="scientific">Marinobacterium lutimaris</name>
    <dbReference type="NCBI Taxonomy" id="568106"/>
    <lineage>
        <taxon>Bacteria</taxon>
        <taxon>Pseudomonadati</taxon>
        <taxon>Pseudomonadota</taxon>
        <taxon>Gammaproteobacteria</taxon>
        <taxon>Oceanospirillales</taxon>
        <taxon>Oceanospirillaceae</taxon>
        <taxon>Marinobacterium</taxon>
    </lineage>
</organism>
<dbReference type="Proteomes" id="UP000236745">
    <property type="component" value="Unassembled WGS sequence"/>
</dbReference>
<name>A0A1H6BXX6_9GAMM</name>
<evidence type="ECO:0000313" key="1">
    <source>
        <dbReference type="EMBL" id="SEG65559.1"/>
    </source>
</evidence>
<keyword evidence="2" id="KW-1185">Reference proteome</keyword>
<gene>
    <name evidence="1" type="ORF">SAMN05444390_1033</name>
</gene>
<dbReference type="EMBL" id="FNVQ01000003">
    <property type="protein sequence ID" value="SEG65559.1"/>
    <property type="molecule type" value="Genomic_DNA"/>
</dbReference>
<sequence length="172" mass="18377">MLIEAGMVVVQHPSRLSQQGAVPTGKRPGGRWALAPIESGTAVIQNPSRLSQQGAVPTGKAPVEGGLSRRLKLAQWWFKPRWMIATGSSLLPLILQEMLRGGIKKGWPILGLDEKKSVALPTQGLGWQFANMFAILGGEAAQVGEAILQRYFGNVADIAVIAAELGIDGFEL</sequence>
<dbReference type="AlphaFoldDB" id="A0A1H6BXX6"/>
<protein>
    <submittedName>
        <fullName evidence="1">Uncharacterized protein</fullName>
    </submittedName>
</protein>